<dbReference type="InterPro" id="IPR036397">
    <property type="entry name" value="RNaseH_sf"/>
</dbReference>
<dbReference type="InterPro" id="IPR044730">
    <property type="entry name" value="RNase_H-like_dom_plant"/>
</dbReference>
<dbReference type="InterPro" id="IPR053151">
    <property type="entry name" value="RNase_H-like"/>
</dbReference>
<accession>A0A834SJN6</accession>
<dbReference type="InterPro" id="IPR012337">
    <property type="entry name" value="RNaseH-like_sf"/>
</dbReference>
<sequence>MNVDAAVKISGEVEKGMHVAREAGVKNLLVESDSSLVVNMLNSNCNHASVLSAVCMNILDLSFSFNEVAFKWIPRSCNNAANCTSRIAKTSFQDTDDLQ</sequence>
<organism evidence="2 3">
    <name type="scientific">Senna tora</name>
    <dbReference type="NCBI Taxonomy" id="362788"/>
    <lineage>
        <taxon>Eukaryota</taxon>
        <taxon>Viridiplantae</taxon>
        <taxon>Streptophyta</taxon>
        <taxon>Embryophyta</taxon>
        <taxon>Tracheophyta</taxon>
        <taxon>Spermatophyta</taxon>
        <taxon>Magnoliopsida</taxon>
        <taxon>eudicotyledons</taxon>
        <taxon>Gunneridae</taxon>
        <taxon>Pentapetalae</taxon>
        <taxon>rosids</taxon>
        <taxon>fabids</taxon>
        <taxon>Fabales</taxon>
        <taxon>Fabaceae</taxon>
        <taxon>Caesalpinioideae</taxon>
        <taxon>Cassia clade</taxon>
        <taxon>Senna</taxon>
    </lineage>
</organism>
<dbReference type="PANTHER" id="PTHR47723:SF24">
    <property type="entry name" value="RNASE H TYPE-1 DOMAIN-CONTAINING PROTEIN"/>
    <property type="match status" value="1"/>
</dbReference>
<dbReference type="GO" id="GO:0004523">
    <property type="term" value="F:RNA-DNA hybrid ribonuclease activity"/>
    <property type="evidence" value="ECO:0007669"/>
    <property type="project" value="InterPro"/>
</dbReference>
<dbReference type="Gene3D" id="3.30.420.10">
    <property type="entry name" value="Ribonuclease H-like superfamily/Ribonuclease H"/>
    <property type="match status" value="1"/>
</dbReference>
<dbReference type="GO" id="GO:0003676">
    <property type="term" value="F:nucleic acid binding"/>
    <property type="evidence" value="ECO:0007669"/>
    <property type="project" value="InterPro"/>
</dbReference>
<name>A0A834SJN6_9FABA</name>
<proteinExistence type="predicted"/>
<evidence type="ECO:0000313" key="2">
    <source>
        <dbReference type="EMBL" id="KAF7805478.1"/>
    </source>
</evidence>
<dbReference type="PANTHER" id="PTHR47723">
    <property type="entry name" value="OS05G0353850 PROTEIN"/>
    <property type="match status" value="1"/>
</dbReference>
<evidence type="ECO:0000259" key="1">
    <source>
        <dbReference type="Pfam" id="PF13456"/>
    </source>
</evidence>
<dbReference type="Pfam" id="PF13456">
    <property type="entry name" value="RVT_3"/>
    <property type="match status" value="1"/>
</dbReference>
<reference evidence="2" key="1">
    <citation type="submission" date="2020-09" db="EMBL/GenBank/DDBJ databases">
        <title>Genome-Enabled Discovery of Anthraquinone Biosynthesis in Senna tora.</title>
        <authorList>
            <person name="Kang S.-H."/>
            <person name="Pandey R.P."/>
            <person name="Lee C.-M."/>
            <person name="Sim J.-S."/>
            <person name="Jeong J.-T."/>
            <person name="Choi B.-S."/>
            <person name="Jung M."/>
            <person name="Ginzburg D."/>
            <person name="Zhao K."/>
            <person name="Won S.Y."/>
            <person name="Oh T.-J."/>
            <person name="Yu Y."/>
            <person name="Kim N.-H."/>
            <person name="Lee O.R."/>
            <person name="Lee T.-H."/>
            <person name="Bashyal P."/>
            <person name="Kim T.-S."/>
            <person name="Lee W.-H."/>
            <person name="Kawkins C."/>
            <person name="Kim C.-K."/>
            <person name="Kim J.S."/>
            <person name="Ahn B.O."/>
            <person name="Rhee S.Y."/>
            <person name="Sohng J.K."/>
        </authorList>
    </citation>
    <scope>NUCLEOTIDE SEQUENCE</scope>
    <source>
        <tissue evidence="2">Leaf</tissue>
    </source>
</reference>
<dbReference type="SUPFAM" id="SSF53098">
    <property type="entry name" value="Ribonuclease H-like"/>
    <property type="match status" value="1"/>
</dbReference>
<dbReference type="OrthoDB" id="1407557at2759"/>
<keyword evidence="3" id="KW-1185">Reference proteome</keyword>
<comment type="caution">
    <text evidence="2">The sequence shown here is derived from an EMBL/GenBank/DDBJ whole genome shotgun (WGS) entry which is preliminary data.</text>
</comment>
<dbReference type="InterPro" id="IPR002156">
    <property type="entry name" value="RNaseH_domain"/>
</dbReference>
<feature type="domain" description="RNase H type-1" evidence="1">
    <location>
        <begin position="16"/>
        <end position="86"/>
    </location>
</feature>
<gene>
    <name evidence="2" type="ORF">G2W53_037639</name>
</gene>
<dbReference type="CDD" id="cd06222">
    <property type="entry name" value="RNase_H_like"/>
    <property type="match status" value="1"/>
</dbReference>
<dbReference type="AlphaFoldDB" id="A0A834SJN6"/>
<protein>
    <submittedName>
        <fullName evidence="2">Ribonuclease HI family protein</fullName>
    </submittedName>
</protein>
<dbReference type="EMBL" id="JAAIUW010000012">
    <property type="protein sequence ID" value="KAF7805478.1"/>
    <property type="molecule type" value="Genomic_DNA"/>
</dbReference>
<dbReference type="Proteomes" id="UP000634136">
    <property type="component" value="Unassembled WGS sequence"/>
</dbReference>
<evidence type="ECO:0000313" key="3">
    <source>
        <dbReference type="Proteomes" id="UP000634136"/>
    </source>
</evidence>